<comment type="caution">
    <text evidence="1">The sequence shown here is derived from an EMBL/GenBank/DDBJ whole genome shotgun (WGS) entry which is preliminary data.</text>
</comment>
<dbReference type="AlphaFoldDB" id="S9QFL2"/>
<reference evidence="2" key="1">
    <citation type="journal article" date="2014" name="Stand. Genomic Sci.">
        <title>Genome sequence of the exopolysaccharide-producing Salipiger mucosus type strain (DSM 16094(T)), a moderately halophilic member of the Roseobacter clade.</title>
        <authorList>
            <person name="Riedel T."/>
            <person name="Spring S."/>
            <person name="Fiebig A."/>
            <person name="Petersen J."/>
            <person name="Kyrpides N.C."/>
            <person name="Goker M."/>
            <person name="Klenk H.P."/>
        </authorList>
    </citation>
    <scope>NUCLEOTIDE SEQUENCE [LARGE SCALE GENOMIC DNA]</scope>
    <source>
        <strain evidence="2">DSM 16094</strain>
    </source>
</reference>
<keyword evidence="2" id="KW-1185">Reference proteome</keyword>
<dbReference type="STRING" id="1123237.Salmuc_04243"/>
<sequence length="56" mass="6459">MVLRGIDPEAVEDGEEEAAEKSWFDLCSEFMEKRRAEGANPRTITSLEQKLRKTFL</sequence>
<protein>
    <submittedName>
        <fullName evidence="1">Uncharacterized protein</fullName>
    </submittedName>
</protein>
<dbReference type="EMBL" id="APVH01000038">
    <property type="protein sequence ID" value="EPX78662.1"/>
    <property type="molecule type" value="Genomic_DNA"/>
</dbReference>
<name>S9QFL2_9RHOB</name>
<proteinExistence type="predicted"/>
<organism evidence="1 2">
    <name type="scientific">Salipiger mucosus DSM 16094</name>
    <dbReference type="NCBI Taxonomy" id="1123237"/>
    <lineage>
        <taxon>Bacteria</taxon>
        <taxon>Pseudomonadati</taxon>
        <taxon>Pseudomonadota</taxon>
        <taxon>Alphaproteobacteria</taxon>
        <taxon>Rhodobacterales</taxon>
        <taxon>Roseobacteraceae</taxon>
        <taxon>Salipiger</taxon>
    </lineage>
</organism>
<evidence type="ECO:0000313" key="1">
    <source>
        <dbReference type="EMBL" id="EPX78662.1"/>
    </source>
</evidence>
<dbReference type="HOGENOM" id="CLU_3011716_0_0_5"/>
<gene>
    <name evidence="1" type="ORF">Salmuc_04243</name>
</gene>
<accession>S9QFL2</accession>
<evidence type="ECO:0000313" key="2">
    <source>
        <dbReference type="Proteomes" id="UP000015347"/>
    </source>
</evidence>
<dbReference type="Proteomes" id="UP000015347">
    <property type="component" value="Unassembled WGS sequence"/>
</dbReference>